<dbReference type="EMBL" id="MASU01000002">
    <property type="protein sequence ID" value="PXY37533.1"/>
    <property type="molecule type" value="Genomic_DNA"/>
</dbReference>
<dbReference type="GO" id="GO:0043546">
    <property type="term" value="F:molybdopterin cofactor binding"/>
    <property type="evidence" value="ECO:0007669"/>
    <property type="project" value="InterPro"/>
</dbReference>
<evidence type="ECO:0000313" key="7">
    <source>
        <dbReference type="EMBL" id="PXY37533.1"/>
    </source>
</evidence>
<dbReference type="PROSITE" id="PS51669">
    <property type="entry name" value="4FE4S_MOW_BIS_MGD"/>
    <property type="match status" value="1"/>
</dbReference>
<dbReference type="Gene3D" id="2.20.25.90">
    <property type="entry name" value="ADC-like domains"/>
    <property type="match status" value="1"/>
</dbReference>
<dbReference type="InterPro" id="IPR050123">
    <property type="entry name" value="Prok_molybdopt-oxidoreductase"/>
</dbReference>
<dbReference type="GO" id="GO:0046872">
    <property type="term" value="F:metal ion binding"/>
    <property type="evidence" value="ECO:0007669"/>
    <property type="project" value="UniProtKB-KW"/>
</dbReference>
<protein>
    <submittedName>
        <fullName evidence="7">Dehydrogenase</fullName>
    </submittedName>
</protein>
<dbReference type="GO" id="GO:0051539">
    <property type="term" value="F:4 iron, 4 sulfur cluster binding"/>
    <property type="evidence" value="ECO:0007669"/>
    <property type="project" value="UniProtKB-KW"/>
</dbReference>
<dbReference type="Pfam" id="PF01568">
    <property type="entry name" value="Molydop_binding"/>
    <property type="match status" value="1"/>
</dbReference>
<reference evidence="7 8" key="1">
    <citation type="submission" date="2016-07" db="EMBL/GenBank/DDBJ databases">
        <title>Draft genome sequence of Prauserella sp. YIM 121212, isolated from alkaline soil.</title>
        <authorList>
            <person name="Ruckert C."/>
            <person name="Albersmeier A."/>
            <person name="Jiang C.-L."/>
            <person name="Jiang Y."/>
            <person name="Kalinowski J."/>
            <person name="Schneider O."/>
            <person name="Winkler A."/>
            <person name="Zotchev S.B."/>
        </authorList>
    </citation>
    <scope>NUCLEOTIDE SEQUENCE [LARGE SCALE GENOMIC DNA]</scope>
    <source>
        <strain evidence="7 8">YIM 121212</strain>
    </source>
</reference>
<keyword evidence="1" id="KW-0004">4Fe-4S</keyword>
<dbReference type="Gene3D" id="3.40.50.740">
    <property type="match status" value="1"/>
</dbReference>
<dbReference type="InterPro" id="IPR006963">
    <property type="entry name" value="Mopterin_OxRdtase_4Fe-4S_dom"/>
</dbReference>
<dbReference type="Pfam" id="PF04879">
    <property type="entry name" value="Molybdop_Fe4S4"/>
    <property type="match status" value="1"/>
</dbReference>
<dbReference type="InterPro" id="IPR006657">
    <property type="entry name" value="MoPterin_dinucl-bd_dom"/>
</dbReference>
<dbReference type="SMART" id="SM00926">
    <property type="entry name" value="Molybdop_Fe4S4"/>
    <property type="match status" value="1"/>
</dbReference>
<organism evidence="7 8">
    <name type="scientific">Prauserella flavalba</name>
    <dbReference type="NCBI Taxonomy" id="1477506"/>
    <lineage>
        <taxon>Bacteria</taxon>
        <taxon>Bacillati</taxon>
        <taxon>Actinomycetota</taxon>
        <taxon>Actinomycetes</taxon>
        <taxon>Pseudonocardiales</taxon>
        <taxon>Pseudonocardiaceae</taxon>
        <taxon>Prauserella</taxon>
    </lineage>
</organism>
<dbReference type="OrthoDB" id="7376058at2"/>
<proteinExistence type="predicted"/>
<evidence type="ECO:0000256" key="1">
    <source>
        <dbReference type="ARBA" id="ARBA00022485"/>
    </source>
</evidence>
<keyword evidence="2" id="KW-0479">Metal-binding</keyword>
<evidence type="ECO:0000313" key="8">
    <source>
        <dbReference type="Proteomes" id="UP000247892"/>
    </source>
</evidence>
<evidence type="ECO:0000256" key="2">
    <source>
        <dbReference type="ARBA" id="ARBA00022723"/>
    </source>
</evidence>
<accession>A0A318LS29</accession>
<dbReference type="PANTHER" id="PTHR43105:SF9">
    <property type="entry name" value="NADPH-FE(3+) OXIDOREDUCTASE SUBUNIT ALPHA"/>
    <property type="match status" value="1"/>
</dbReference>
<evidence type="ECO:0000256" key="5">
    <source>
        <dbReference type="ARBA" id="ARBA00023014"/>
    </source>
</evidence>
<sequence length="707" mass="76476">MVTTTHHHSCTLCEATCGITVTVEGDRVTGIRGDEADPLSRGYICPKATALADVHHDPDRLRTPLVRFGDEWVETSWPAAFELVAAGLREVRERHGRDALAVYQGNPSAHNFGLLTYGLPFFRALGTRNLYSATSVDQLPHMLAALEMFGHQLLMPVPDIDRTDLFVCLGGNPAVSNGSIMTAPNVRARLKAVRRVVVIDPRRTETAGLADEHLFIRPGTDALLLLSLIDVLFAEHLVCTGRLTPHLVGLDILREVARGFPAERTEPVTGVPAERVRALARELAETPRAVVYGRVGICTQEFGGLAAWLVVVVNALTGHLDEPGGAMFTTPAVDALPLAALTGHRGSFGTYRSRVRGLPEFGGELPVAALAEEIDTPGEGRIRGLITSAGNPVLSTPNGARLERALDELDFMVSIDPYLNETTRHADVILPPTVHLERSHYELALANYSVRNVAKYSPPVFRRGSDQRHDWEIVLELATRVLGGGAPARLLGGLGPEAVLELGLLAGPHGLRKLHKGLSLRSLKQEPHGVDLGPLERRLPGRLATRGRKVNLAPKSYLDDVPRLRGVLERERPALVLIGRRQLRSNNSWLHNSERLVKGKPRCTLLVHPDDARQRGLDDGDRALLSSASGKIAVPVEVTDAIMPGVVSLPHGWGHHRDGVRLAVATAHAGVSANDVTDEGFVDALTGTAAVSGVPVELTPEREFDRS</sequence>
<evidence type="ECO:0000259" key="6">
    <source>
        <dbReference type="PROSITE" id="PS51669"/>
    </source>
</evidence>
<keyword evidence="4" id="KW-0408">Iron</keyword>
<evidence type="ECO:0000256" key="3">
    <source>
        <dbReference type="ARBA" id="ARBA00023002"/>
    </source>
</evidence>
<evidence type="ECO:0000256" key="4">
    <source>
        <dbReference type="ARBA" id="ARBA00023004"/>
    </source>
</evidence>
<dbReference type="InterPro" id="IPR009010">
    <property type="entry name" value="Asp_de-COase-like_dom_sf"/>
</dbReference>
<dbReference type="SUPFAM" id="SSF50692">
    <property type="entry name" value="ADC-like"/>
    <property type="match status" value="1"/>
</dbReference>
<comment type="caution">
    <text evidence="7">The sequence shown here is derived from an EMBL/GenBank/DDBJ whole genome shotgun (WGS) entry which is preliminary data.</text>
</comment>
<dbReference type="GO" id="GO:0016491">
    <property type="term" value="F:oxidoreductase activity"/>
    <property type="evidence" value="ECO:0007669"/>
    <property type="project" value="UniProtKB-KW"/>
</dbReference>
<keyword evidence="3" id="KW-0560">Oxidoreductase</keyword>
<dbReference type="PANTHER" id="PTHR43105">
    <property type="entry name" value="RESPIRATORY NITRATE REDUCTASE"/>
    <property type="match status" value="1"/>
</dbReference>
<dbReference type="Gene3D" id="3.40.228.10">
    <property type="entry name" value="Dimethylsulfoxide Reductase, domain 2"/>
    <property type="match status" value="1"/>
</dbReference>
<dbReference type="GO" id="GO:0016020">
    <property type="term" value="C:membrane"/>
    <property type="evidence" value="ECO:0007669"/>
    <property type="project" value="TreeGrafter"/>
</dbReference>
<dbReference type="InterPro" id="IPR006656">
    <property type="entry name" value="Mopterin_OxRdtase"/>
</dbReference>
<keyword evidence="5" id="KW-0411">Iron-sulfur</keyword>
<feature type="domain" description="4Fe-4S Mo/W bis-MGD-type" evidence="6">
    <location>
        <begin position="3"/>
        <end position="59"/>
    </location>
</feature>
<dbReference type="Gene3D" id="2.40.40.20">
    <property type="match status" value="1"/>
</dbReference>
<dbReference type="SUPFAM" id="SSF53706">
    <property type="entry name" value="Formate dehydrogenase/DMSO reductase, domains 1-3"/>
    <property type="match status" value="1"/>
</dbReference>
<keyword evidence="8" id="KW-1185">Reference proteome</keyword>
<dbReference type="Pfam" id="PF00384">
    <property type="entry name" value="Molybdopterin"/>
    <property type="match status" value="1"/>
</dbReference>
<gene>
    <name evidence="7" type="ORF">BA062_02470</name>
</gene>
<dbReference type="RefSeq" id="WP_110334405.1">
    <property type="nucleotide sequence ID" value="NZ_MASU01000002.1"/>
</dbReference>
<dbReference type="Proteomes" id="UP000247892">
    <property type="component" value="Unassembled WGS sequence"/>
</dbReference>
<name>A0A318LS29_9PSEU</name>
<dbReference type="AlphaFoldDB" id="A0A318LS29"/>